<sequence>MTDCLAIFEDTRSVMQAEQVLIRRGIPFETVPRKKYSKSGCGLAIQFDESYKDDVHKATEEAQLNSKIIPI</sequence>
<proteinExistence type="predicted"/>
<feature type="domain" description="Putative Se/S carrier protein-like" evidence="1">
    <location>
        <begin position="3"/>
        <end position="65"/>
    </location>
</feature>
<evidence type="ECO:0000259" key="1">
    <source>
        <dbReference type="Pfam" id="PF11823"/>
    </source>
</evidence>
<dbReference type="Proteomes" id="UP000319619">
    <property type="component" value="Unassembled WGS sequence"/>
</dbReference>
<evidence type="ECO:0000313" key="3">
    <source>
        <dbReference type="Proteomes" id="UP000319619"/>
    </source>
</evidence>
<dbReference type="InterPro" id="IPR021778">
    <property type="entry name" value="Se/S_carrier-like"/>
</dbReference>
<protein>
    <recommendedName>
        <fullName evidence="1">Putative Se/S carrier protein-like domain-containing protein</fullName>
    </recommendedName>
</protein>
<name>A0A532UTZ8_UNCL8</name>
<dbReference type="Pfam" id="PF11823">
    <property type="entry name" value="Se_S_carrier"/>
    <property type="match status" value="1"/>
</dbReference>
<dbReference type="AlphaFoldDB" id="A0A532UTZ8"/>
<evidence type="ECO:0000313" key="2">
    <source>
        <dbReference type="EMBL" id="TKJ38418.1"/>
    </source>
</evidence>
<accession>A0A532UTZ8</accession>
<comment type="caution">
    <text evidence="2">The sequence shown here is derived from an EMBL/GenBank/DDBJ whole genome shotgun (WGS) entry which is preliminary data.</text>
</comment>
<dbReference type="EMBL" id="NJBN01000010">
    <property type="protein sequence ID" value="TKJ38418.1"/>
    <property type="molecule type" value="Genomic_DNA"/>
</dbReference>
<reference evidence="2 3" key="1">
    <citation type="submission" date="2017-06" db="EMBL/GenBank/DDBJ databases">
        <title>Novel microbial phyla capable of carbon fixation and sulfur reduction in deep-sea sediments.</title>
        <authorList>
            <person name="Huang J."/>
            <person name="Baker B."/>
            <person name="Wang Y."/>
        </authorList>
    </citation>
    <scope>NUCLEOTIDE SEQUENCE [LARGE SCALE GENOMIC DNA]</scope>
    <source>
        <strain evidence="2">B3_LCP</strain>
    </source>
</reference>
<organism evidence="2 3">
    <name type="scientific">candidate division LCP-89 bacterium B3_LCP</name>
    <dbReference type="NCBI Taxonomy" id="2012998"/>
    <lineage>
        <taxon>Bacteria</taxon>
        <taxon>Pseudomonadati</taxon>
        <taxon>Bacteria division LCP-89</taxon>
    </lineage>
</organism>
<gene>
    <name evidence="2" type="ORF">CEE37_12940</name>
</gene>